<feature type="region of interest" description="Disordered" evidence="1">
    <location>
        <begin position="32"/>
        <end position="57"/>
    </location>
</feature>
<dbReference type="SMR" id="A0A482XHA3"/>
<gene>
    <name evidence="3" type="ORF">LSTR_LSTR000660</name>
</gene>
<dbReference type="STRING" id="195883.A0A482XHA3"/>
<feature type="signal peptide" evidence="2">
    <location>
        <begin position="1"/>
        <end position="23"/>
    </location>
</feature>
<evidence type="ECO:0000256" key="2">
    <source>
        <dbReference type="SAM" id="SignalP"/>
    </source>
</evidence>
<dbReference type="Proteomes" id="UP000291343">
    <property type="component" value="Unassembled WGS sequence"/>
</dbReference>
<evidence type="ECO:0000313" key="4">
    <source>
        <dbReference type="Proteomes" id="UP000291343"/>
    </source>
</evidence>
<dbReference type="OrthoDB" id="6630600at2759"/>
<keyword evidence="4" id="KW-1185">Reference proteome</keyword>
<accession>A0A482XHA3</accession>
<protein>
    <recommendedName>
        <fullName evidence="5">BESS domain-containing protein</fullName>
    </recommendedName>
</protein>
<name>A0A482XHA3_LAOST</name>
<feature type="chain" id="PRO_5019731086" description="BESS domain-containing protein" evidence="2">
    <location>
        <begin position="24"/>
        <end position="129"/>
    </location>
</feature>
<dbReference type="InParanoid" id="A0A482XHA3"/>
<dbReference type="AlphaFoldDB" id="A0A482XHA3"/>
<evidence type="ECO:0000256" key="1">
    <source>
        <dbReference type="SAM" id="MobiDB-lite"/>
    </source>
</evidence>
<organism evidence="3 4">
    <name type="scientific">Laodelphax striatellus</name>
    <name type="common">Small brown planthopper</name>
    <name type="synonym">Delphax striatella</name>
    <dbReference type="NCBI Taxonomy" id="195883"/>
    <lineage>
        <taxon>Eukaryota</taxon>
        <taxon>Metazoa</taxon>
        <taxon>Ecdysozoa</taxon>
        <taxon>Arthropoda</taxon>
        <taxon>Hexapoda</taxon>
        <taxon>Insecta</taxon>
        <taxon>Pterygota</taxon>
        <taxon>Neoptera</taxon>
        <taxon>Paraneoptera</taxon>
        <taxon>Hemiptera</taxon>
        <taxon>Auchenorrhyncha</taxon>
        <taxon>Fulgoroidea</taxon>
        <taxon>Delphacidae</taxon>
        <taxon>Criomorphinae</taxon>
        <taxon>Laodelphax</taxon>
    </lineage>
</organism>
<reference evidence="3 4" key="1">
    <citation type="journal article" date="2017" name="Gigascience">
        <title>Genome sequence of the small brown planthopper, Laodelphax striatellus.</title>
        <authorList>
            <person name="Zhu J."/>
            <person name="Jiang F."/>
            <person name="Wang X."/>
            <person name="Yang P."/>
            <person name="Bao Y."/>
            <person name="Zhao W."/>
            <person name="Wang W."/>
            <person name="Lu H."/>
            <person name="Wang Q."/>
            <person name="Cui N."/>
            <person name="Li J."/>
            <person name="Chen X."/>
            <person name="Luo L."/>
            <person name="Yu J."/>
            <person name="Kang L."/>
            <person name="Cui F."/>
        </authorList>
    </citation>
    <scope>NUCLEOTIDE SEQUENCE [LARGE SCALE GENOMIC DNA]</scope>
    <source>
        <strain evidence="3">Lst14</strain>
    </source>
</reference>
<evidence type="ECO:0000313" key="3">
    <source>
        <dbReference type="EMBL" id="RZF44708.1"/>
    </source>
</evidence>
<sequence>MDKLLLVTYYILILQVVQKHCLGGVIRPSDESDEEISIEDDHSQPRRFPLLPMMTSSTGSRLNTVELVIRPDESEVERAERTNREFEKLIQFATIVGQVDSFITHKARILIRALAKLTEEDEAEIRHYH</sequence>
<proteinExistence type="predicted"/>
<keyword evidence="2" id="KW-0732">Signal</keyword>
<evidence type="ECO:0008006" key="5">
    <source>
        <dbReference type="Google" id="ProtNLM"/>
    </source>
</evidence>
<dbReference type="EMBL" id="QKKF02010319">
    <property type="protein sequence ID" value="RZF44708.1"/>
    <property type="molecule type" value="Genomic_DNA"/>
</dbReference>
<comment type="caution">
    <text evidence="3">The sequence shown here is derived from an EMBL/GenBank/DDBJ whole genome shotgun (WGS) entry which is preliminary data.</text>
</comment>